<proteinExistence type="predicted"/>
<accession>A0A2W5FKH6</accession>
<protein>
    <recommendedName>
        <fullName evidence="3">Flagellar basal-body protein FlbY</fullName>
    </recommendedName>
</protein>
<dbReference type="Proteomes" id="UP000249739">
    <property type="component" value="Unassembled WGS sequence"/>
</dbReference>
<evidence type="ECO:0000313" key="2">
    <source>
        <dbReference type="Proteomes" id="UP000249739"/>
    </source>
</evidence>
<evidence type="ECO:0008006" key="3">
    <source>
        <dbReference type="Google" id="ProtNLM"/>
    </source>
</evidence>
<dbReference type="EMBL" id="QFOT01000066">
    <property type="protein sequence ID" value="PZP55503.1"/>
    <property type="molecule type" value="Genomic_DNA"/>
</dbReference>
<reference evidence="1 2" key="1">
    <citation type="submission" date="2017-08" db="EMBL/GenBank/DDBJ databases">
        <title>Infants hospitalized years apart are colonized by the same room-sourced microbial strains.</title>
        <authorList>
            <person name="Brooks B."/>
            <person name="Olm M.R."/>
            <person name="Firek B.A."/>
            <person name="Baker R."/>
            <person name="Thomas B.C."/>
            <person name="Morowitz M.J."/>
            <person name="Banfield J.F."/>
        </authorList>
    </citation>
    <scope>NUCLEOTIDE SEQUENCE [LARGE SCALE GENOMIC DNA]</scope>
    <source>
        <strain evidence="1">S2_006_000_R2_64</strain>
    </source>
</reference>
<organism evidence="1 2">
    <name type="scientific">Micavibrio aeruginosavorus</name>
    <dbReference type="NCBI Taxonomy" id="349221"/>
    <lineage>
        <taxon>Bacteria</taxon>
        <taxon>Pseudomonadati</taxon>
        <taxon>Bdellovibrionota</taxon>
        <taxon>Bdellovibrionia</taxon>
        <taxon>Bdellovibrionales</taxon>
        <taxon>Pseudobdellovibrionaceae</taxon>
        <taxon>Micavibrio</taxon>
    </lineage>
</organism>
<sequence length="155" mass="17327">MTPPPSEANLMSGSPEKAMATMLGVMMGLKDLYKKETEAMRVRDVKKFLNLQPAKEAYTRDYEILVKELQARSSTIKKMDTPLRERLVAEQHELAALAEESMSWSLRMADAMRRVQDRLINAARETLKSEAPNYGAAGKIQASSTPVATAFNEAY</sequence>
<name>A0A2W5FKH6_9BACT</name>
<comment type="caution">
    <text evidence="1">The sequence shown here is derived from an EMBL/GenBank/DDBJ whole genome shotgun (WGS) entry which is preliminary data.</text>
</comment>
<gene>
    <name evidence="1" type="ORF">DI586_06690</name>
</gene>
<dbReference type="AlphaFoldDB" id="A0A2W5FKH6"/>
<evidence type="ECO:0000313" key="1">
    <source>
        <dbReference type="EMBL" id="PZP55503.1"/>
    </source>
</evidence>